<organism evidence="1 2">
    <name type="scientific">Bifidobacterium biavatii DSM 23969</name>
    <dbReference type="NCBI Taxonomy" id="1437608"/>
    <lineage>
        <taxon>Bacteria</taxon>
        <taxon>Bacillati</taxon>
        <taxon>Actinomycetota</taxon>
        <taxon>Actinomycetes</taxon>
        <taxon>Bifidobacteriales</taxon>
        <taxon>Bifidobacteriaceae</taxon>
        <taxon>Bifidobacterium</taxon>
    </lineage>
</organism>
<dbReference type="STRING" id="1437608.GCA_000771645_01463"/>
<sequence length="223" mass="23815">MVLPVLAATMTALSIVVWTYREDASIARLMHMTKAQCDGMRGGAQRPVSSRVGIASVIASACATLRSGGSLLQAFSEQSRQGFAVGRLTEPRIRDVLAERALPRETTNQINRVATEIAVAARISDRLGCPAANCLEAVGETYRRSRNMEDLRAQVFAVPKATVRLLSGLPVATILLGELMGSRPVAFLFGAPQGLFCLALGACCYIAGLAWTHALLRGMDLTP</sequence>
<evidence type="ECO:0000313" key="1">
    <source>
        <dbReference type="EMBL" id="KFI47987.1"/>
    </source>
</evidence>
<dbReference type="Proteomes" id="UP000029108">
    <property type="component" value="Unassembled WGS sequence"/>
</dbReference>
<accession>A0A086ZN87</accession>
<evidence type="ECO:0000313" key="2">
    <source>
        <dbReference type="Proteomes" id="UP000029108"/>
    </source>
</evidence>
<protein>
    <submittedName>
        <fullName evidence="1">Flp pilus assembly protein</fullName>
    </submittedName>
</protein>
<dbReference type="AlphaFoldDB" id="A0A086ZN87"/>
<reference evidence="1 2" key="1">
    <citation type="submission" date="2014-03" db="EMBL/GenBank/DDBJ databases">
        <title>Genomics of Bifidobacteria.</title>
        <authorList>
            <person name="Ventura M."/>
            <person name="Milani C."/>
            <person name="Lugli G.A."/>
        </authorList>
    </citation>
    <scope>NUCLEOTIDE SEQUENCE [LARGE SCALE GENOMIC DNA]</scope>
    <source>
        <strain evidence="1 2">DSM 23969</strain>
    </source>
</reference>
<dbReference type="EMBL" id="JGYN01000030">
    <property type="protein sequence ID" value="KFI47987.1"/>
    <property type="molecule type" value="Genomic_DNA"/>
</dbReference>
<comment type="caution">
    <text evidence="1">The sequence shown here is derived from an EMBL/GenBank/DDBJ whole genome shotgun (WGS) entry which is preliminary data.</text>
</comment>
<gene>
    <name evidence="1" type="ORF">BBIA_0120</name>
</gene>
<proteinExistence type="predicted"/>
<name>A0A086ZN87_9BIFI</name>
<dbReference type="eggNOG" id="COG4965">
    <property type="taxonomic scope" value="Bacteria"/>
</dbReference>
<keyword evidence="2" id="KW-1185">Reference proteome</keyword>